<accession>A0A252ANP5</accession>
<evidence type="ECO:0000256" key="3">
    <source>
        <dbReference type="ARBA" id="ARBA00022722"/>
    </source>
</evidence>
<evidence type="ECO:0000259" key="10">
    <source>
        <dbReference type="PROSITE" id="PS51643"/>
    </source>
</evidence>
<dbReference type="InterPro" id="IPR006474">
    <property type="entry name" value="Helicase_Cas3_CRISPR-ass_core"/>
</dbReference>
<comment type="similarity">
    <text evidence="1">In the N-terminal section; belongs to the CRISPR-associated nuclease Cas3-HD family.</text>
</comment>
<keyword evidence="9" id="KW-0051">Antiviral defense</keyword>
<dbReference type="NCBIfam" id="TIGR01587">
    <property type="entry name" value="cas3_core"/>
    <property type="match status" value="1"/>
</dbReference>
<dbReference type="Gene3D" id="3.40.50.300">
    <property type="entry name" value="P-loop containing nucleotide triphosphate hydrolases"/>
    <property type="match status" value="1"/>
</dbReference>
<dbReference type="RefSeq" id="WP_086659869.1">
    <property type="nucleotide sequence ID" value="NZ_JBJJWX010000010.1"/>
</dbReference>
<dbReference type="SUPFAM" id="SSF52540">
    <property type="entry name" value="P-loop containing nucleoside triphosphate hydrolases"/>
    <property type="match status" value="1"/>
</dbReference>
<feature type="domain" description="HD Cas3-type" evidence="10">
    <location>
        <begin position="25"/>
        <end position="212"/>
    </location>
</feature>
<dbReference type="InterPro" id="IPR006483">
    <property type="entry name" value="CRISPR-assoc_Cas3_HD"/>
</dbReference>
<evidence type="ECO:0000256" key="4">
    <source>
        <dbReference type="ARBA" id="ARBA00022723"/>
    </source>
</evidence>
<dbReference type="PANTHER" id="PTHR47963">
    <property type="entry name" value="DEAD-BOX ATP-DEPENDENT RNA HELICASE 47, MITOCHONDRIAL"/>
    <property type="match status" value="1"/>
</dbReference>
<keyword evidence="6" id="KW-0378">Hydrolase</keyword>
<dbReference type="Gene3D" id="1.10.3210.30">
    <property type="match status" value="1"/>
</dbReference>
<evidence type="ECO:0000313" key="11">
    <source>
        <dbReference type="EMBL" id="OUI91458.1"/>
    </source>
</evidence>
<organism evidence="11 12">
    <name type="scientific">Acetobacter indonesiensis</name>
    <dbReference type="NCBI Taxonomy" id="104101"/>
    <lineage>
        <taxon>Bacteria</taxon>
        <taxon>Pseudomonadati</taxon>
        <taxon>Pseudomonadota</taxon>
        <taxon>Alphaproteobacteria</taxon>
        <taxon>Acetobacterales</taxon>
        <taxon>Acetobacteraceae</taxon>
        <taxon>Acetobacter</taxon>
    </lineage>
</organism>
<dbReference type="SMART" id="SM00487">
    <property type="entry name" value="DEXDc"/>
    <property type="match status" value="1"/>
</dbReference>
<evidence type="ECO:0000256" key="8">
    <source>
        <dbReference type="ARBA" id="ARBA00022840"/>
    </source>
</evidence>
<evidence type="ECO:0000256" key="1">
    <source>
        <dbReference type="ARBA" id="ARBA00006847"/>
    </source>
</evidence>
<evidence type="ECO:0000256" key="9">
    <source>
        <dbReference type="ARBA" id="ARBA00023118"/>
    </source>
</evidence>
<dbReference type="EMBL" id="JOPA01000035">
    <property type="protein sequence ID" value="OUI91458.1"/>
    <property type="molecule type" value="Genomic_DNA"/>
</dbReference>
<dbReference type="PROSITE" id="PS51643">
    <property type="entry name" value="HD_CAS3"/>
    <property type="match status" value="1"/>
</dbReference>
<keyword evidence="5" id="KW-0547">Nucleotide-binding</keyword>
<dbReference type="GO" id="GO:0003724">
    <property type="term" value="F:RNA helicase activity"/>
    <property type="evidence" value="ECO:0007669"/>
    <property type="project" value="TreeGrafter"/>
</dbReference>
<dbReference type="InterPro" id="IPR054712">
    <property type="entry name" value="Cas3-like_dom"/>
</dbReference>
<dbReference type="GO" id="GO:0004518">
    <property type="term" value="F:nuclease activity"/>
    <property type="evidence" value="ECO:0007669"/>
    <property type="project" value="UniProtKB-KW"/>
</dbReference>
<dbReference type="GO" id="GO:0005524">
    <property type="term" value="F:ATP binding"/>
    <property type="evidence" value="ECO:0007669"/>
    <property type="project" value="UniProtKB-KW"/>
</dbReference>
<dbReference type="GO" id="GO:0051607">
    <property type="term" value="P:defense response to virus"/>
    <property type="evidence" value="ECO:0007669"/>
    <property type="project" value="UniProtKB-KW"/>
</dbReference>
<proteinExistence type="inferred from homology"/>
<comment type="caution">
    <text evidence="11">The sequence shown here is derived from an EMBL/GenBank/DDBJ whole genome shotgun (WGS) entry which is preliminary data.</text>
</comment>
<keyword evidence="7" id="KW-0347">Helicase</keyword>
<dbReference type="InterPro" id="IPR050547">
    <property type="entry name" value="DEAD_box_RNA_helicases"/>
</dbReference>
<dbReference type="GO" id="GO:0016787">
    <property type="term" value="F:hydrolase activity"/>
    <property type="evidence" value="ECO:0007669"/>
    <property type="project" value="UniProtKB-KW"/>
</dbReference>
<dbReference type="NCBIfam" id="TIGR01596">
    <property type="entry name" value="cas3_HD"/>
    <property type="match status" value="1"/>
</dbReference>
<evidence type="ECO:0000256" key="5">
    <source>
        <dbReference type="ARBA" id="ARBA00022741"/>
    </source>
</evidence>
<dbReference type="AlphaFoldDB" id="A0A252ANP5"/>
<dbReference type="InterPro" id="IPR038257">
    <property type="entry name" value="CRISPR-assoc_Cas3_HD_sf"/>
</dbReference>
<keyword evidence="3" id="KW-0540">Nuclease</keyword>
<evidence type="ECO:0000256" key="6">
    <source>
        <dbReference type="ARBA" id="ARBA00022801"/>
    </source>
</evidence>
<keyword evidence="4" id="KW-0479">Metal-binding</keyword>
<gene>
    <name evidence="11" type="ORF">HK17_10850</name>
</gene>
<dbReference type="GO" id="GO:0046872">
    <property type="term" value="F:metal ion binding"/>
    <property type="evidence" value="ECO:0007669"/>
    <property type="project" value="UniProtKB-KW"/>
</dbReference>
<evidence type="ECO:0000256" key="7">
    <source>
        <dbReference type="ARBA" id="ARBA00022806"/>
    </source>
</evidence>
<evidence type="ECO:0000256" key="2">
    <source>
        <dbReference type="ARBA" id="ARBA00009046"/>
    </source>
</evidence>
<dbReference type="CDD" id="cd09641">
    <property type="entry name" value="Cas3''_I"/>
    <property type="match status" value="1"/>
</dbReference>
<keyword evidence="8" id="KW-0067">ATP-binding</keyword>
<evidence type="ECO:0000313" key="12">
    <source>
        <dbReference type="Proteomes" id="UP000194641"/>
    </source>
</evidence>
<dbReference type="Proteomes" id="UP000194641">
    <property type="component" value="Unassembled WGS sequence"/>
</dbReference>
<protein>
    <submittedName>
        <fullName evidence="11">CRISPR-associated protein Cas3</fullName>
    </submittedName>
</protein>
<dbReference type="PANTHER" id="PTHR47963:SF9">
    <property type="entry name" value="CRISPR-ASSOCIATED ENDONUCLEASE_HELICASE CAS3"/>
    <property type="match status" value="1"/>
</dbReference>
<dbReference type="Pfam" id="PF22590">
    <property type="entry name" value="Cas3-like_C_2"/>
    <property type="match status" value="1"/>
</dbReference>
<dbReference type="Pfam" id="PF18019">
    <property type="entry name" value="Cas3_HD"/>
    <property type="match status" value="1"/>
</dbReference>
<dbReference type="InterPro" id="IPR014001">
    <property type="entry name" value="Helicase_ATP-bd"/>
</dbReference>
<name>A0A252ANP5_9PROT</name>
<sequence>MNKTDALRYFWGKAHPENQMQASDSSTLMHPLIAHVLDVAAVAILLPGSDRLGLDNRQLGMLIALHDIGKLMPSFQKKVPACWPKQGLGSYSENYIESRHDADGFLLLSYFCAEALDSLFKNSDDAQLDWLESEKDQLWRAVAGHHGKPAACDWDKRKQDPSFKFIAPYAQQFIQILLKVFNPPALPLFHSPDCLRRLEWQLAGLTNQADWIGSQKTWFPYVTPDAVMDATAYFWNHALPHAQKAILQAGLGPVEVASFQGIERLFSHIQKPSPVQDVMQSVALPDGPALVIIEDMTGSGKTEAALVTAHRLMASGRASGLFVALPTMATAHAMYDRLVEAYRNLFLPSSRPSLALAHSRALLDERFVSVLAPDDALDVTFIPDDRASAAEICCSAWLGRDSRRALLAQVGVGTIDQALMAVLPVKFATMRQAGLAGKVLLVDECHAYDSYMQEEMAALLRFHAAMGGSAILLSATLTGAVRQKLTTAFQDGLRIQETATLSSAAYPLVTLVGAENVLELPCNARDELKRTVAVHLISDEASVVHIIKDASAKNAAVAWVRNSVDDVIASAQALTTDSIKPIVFHARFAMIDRLAIEREVLRRFGAKSSEADRAAVLIASPVLQESLDIDFDILCTDIAPMDLVIQRSGRLQRHKRNKRPIESEELYILSPVPEKKVDKNWVSHFLPKTAGVYRNAALLWRTADVLKQEKEIKSPENIRYLIEQAADLSDVPEALMGDRNNAEGRGRAEKGLAMQNVLNYEAGYAPDVALWESDIRTPTRLEDEPHVTVRLAIIEGQTVRPWAAFIDGSLETQHQQKRAWALSEVSVRRKQLAHCLIPPEAKEAASRARSVWSWWEREAEDQFLLLLLTPNESGWQGSGRNGKGQDVVIQYDQLYGLQIFPAISG</sequence>
<dbReference type="GO" id="GO:0003723">
    <property type="term" value="F:RNA binding"/>
    <property type="evidence" value="ECO:0007669"/>
    <property type="project" value="TreeGrafter"/>
</dbReference>
<comment type="similarity">
    <text evidence="2">In the central section; belongs to the CRISPR-associated helicase Cas3 family.</text>
</comment>
<reference evidence="12" key="1">
    <citation type="submission" date="2014-06" db="EMBL/GenBank/DDBJ databases">
        <authorList>
            <person name="Winans N.J."/>
            <person name="Newell P.D."/>
            <person name="Douglas A.E."/>
        </authorList>
    </citation>
    <scope>NUCLEOTIDE SEQUENCE [LARGE SCALE GENOMIC DNA]</scope>
</reference>
<dbReference type="InterPro" id="IPR027417">
    <property type="entry name" value="P-loop_NTPase"/>
</dbReference>